<keyword evidence="3 8" id="KW-0812">Transmembrane</keyword>
<proteinExistence type="predicted"/>
<keyword evidence="6" id="KW-0325">Glycoprotein</keyword>
<reference evidence="10 11" key="1">
    <citation type="journal article" date="2021" name="Nat. Commun.">
        <title>Genetic determinants of endophytism in the Arabidopsis root mycobiome.</title>
        <authorList>
            <person name="Mesny F."/>
            <person name="Miyauchi S."/>
            <person name="Thiergart T."/>
            <person name="Pickel B."/>
            <person name="Atanasova L."/>
            <person name="Karlsson M."/>
            <person name="Huettel B."/>
            <person name="Barry K.W."/>
            <person name="Haridas S."/>
            <person name="Chen C."/>
            <person name="Bauer D."/>
            <person name="Andreopoulos W."/>
            <person name="Pangilinan J."/>
            <person name="LaButti K."/>
            <person name="Riley R."/>
            <person name="Lipzen A."/>
            <person name="Clum A."/>
            <person name="Drula E."/>
            <person name="Henrissat B."/>
            <person name="Kohler A."/>
            <person name="Grigoriev I.V."/>
            <person name="Martin F.M."/>
            <person name="Hacquard S."/>
        </authorList>
    </citation>
    <scope>NUCLEOTIDE SEQUENCE [LARGE SCALE GENOMIC DNA]</scope>
    <source>
        <strain evidence="10 11">MPI-CAGE-CH-0241</strain>
    </source>
</reference>
<feature type="transmembrane region" description="Helical" evidence="8">
    <location>
        <begin position="293"/>
        <end position="318"/>
    </location>
</feature>
<dbReference type="GO" id="GO:0005886">
    <property type="term" value="C:plasma membrane"/>
    <property type="evidence" value="ECO:0007669"/>
    <property type="project" value="TreeGrafter"/>
</dbReference>
<dbReference type="FunFam" id="1.20.1250.20:FF:000196">
    <property type="entry name" value="MFS toxin efflux pump (AflT)"/>
    <property type="match status" value="1"/>
</dbReference>
<dbReference type="PANTHER" id="PTHR23501">
    <property type="entry name" value="MAJOR FACILITATOR SUPERFAMILY"/>
    <property type="match status" value="1"/>
</dbReference>
<feature type="transmembrane region" description="Helical" evidence="8">
    <location>
        <begin position="223"/>
        <end position="244"/>
    </location>
</feature>
<feature type="domain" description="Major facilitator superfamily (MFS) profile" evidence="9">
    <location>
        <begin position="29"/>
        <end position="477"/>
    </location>
</feature>
<feature type="transmembrane region" description="Helical" evidence="8">
    <location>
        <begin position="421"/>
        <end position="440"/>
    </location>
</feature>
<dbReference type="InterPro" id="IPR020846">
    <property type="entry name" value="MFS_dom"/>
</dbReference>
<accession>A0A9P8VZU2</accession>
<dbReference type="Gene3D" id="1.20.1720.10">
    <property type="entry name" value="Multidrug resistance protein D"/>
    <property type="match status" value="1"/>
</dbReference>
<evidence type="ECO:0000256" key="6">
    <source>
        <dbReference type="ARBA" id="ARBA00023180"/>
    </source>
</evidence>
<dbReference type="PROSITE" id="PS50850">
    <property type="entry name" value="MFS"/>
    <property type="match status" value="1"/>
</dbReference>
<feature type="transmembrane region" description="Helical" evidence="8">
    <location>
        <begin position="119"/>
        <end position="141"/>
    </location>
</feature>
<evidence type="ECO:0000256" key="8">
    <source>
        <dbReference type="SAM" id="Phobius"/>
    </source>
</evidence>
<dbReference type="InterPro" id="IPR011701">
    <property type="entry name" value="MFS"/>
</dbReference>
<evidence type="ECO:0000313" key="11">
    <source>
        <dbReference type="Proteomes" id="UP000777438"/>
    </source>
</evidence>
<evidence type="ECO:0000259" key="9">
    <source>
        <dbReference type="PROSITE" id="PS50850"/>
    </source>
</evidence>
<feature type="transmembrane region" description="Helical" evidence="8">
    <location>
        <begin position="94"/>
        <end position="113"/>
    </location>
</feature>
<evidence type="ECO:0000256" key="3">
    <source>
        <dbReference type="ARBA" id="ARBA00022692"/>
    </source>
</evidence>
<organism evidence="10 11">
    <name type="scientific">Thelonectria olida</name>
    <dbReference type="NCBI Taxonomy" id="1576542"/>
    <lineage>
        <taxon>Eukaryota</taxon>
        <taxon>Fungi</taxon>
        <taxon>Dikarya</taxon>
        <taxon>Ascomycota</taxon>
        <taxon>Pezizomycotina</taxon>
        <taxon>Sordariomycetes</taxon>
        <taxon>Hypocreomycetidae</taxon>
        <taxon>Hypocreales</taxon>
        <taxon>Nectriaceae</taxon>
        <taxon>Thelonectria</taxon>
    </lineage>
</organism>
<feature type="transmembrane region" description="Helical" evidence="8">
    <location>
        <begin position="256"/>
        <end position="281"/>
    </location>
</feature>
<evidence type="ECO:0000256" key="1">
    <source>
        <dbReference type="ARBA" id="ARBA00004141"/>
    </source>
</evidence>
<dbReference type="InterPro" id="IPR036259">
    <property type="entry name" value="MFS_trans_sf"/>
</dbReference>
<name>A0A9P8VZU2_9HYPO</name>
<evidence type="ECO:0000256" key="5">
    <source>
        <dbReference type="ARBA" id="ARBA00023136"/>
    </source>
</evidence>
<evidence type="ECO:0000256" key="4">
    <source>
        <dbReference type="ARBA" id="ARBA00022989"/>
    </source>
</evidence>
<feature type="region of interest" description="Disordered" evidence="7">
    <location>
        <begin position="517"/>
        <end position="544"/>
    </location>
</feature>
<feature type="transmembrane region" description="Helical" evidence="8">
    <location>
        <begin position="356"/>
        <end position="375"/>
    </location>
</feature>
<keyword evidence="11" id="KW-1185">Reference proteome</keyword>
<dbReference type="PANTHER" id="PTHR23501:SF153">
    <property type="entry name" value="AFLATOXIN EFFLUX PUMP, PUTATIVE-RELATED"/>
    <property type="match status" value="1"/>
</dbReference>
<feature type="transmembrane region" description="Helical" evidence="8">
    <location>
        <begin position="387"/>
        <end position="409"/>
    </location>
</feature>
<evidence type="ECO:0000256" key="7">
    <source>
        <dbReference type="SAM" id="MobiDB-lite"/>
    </source>
</evidence>
<dbReference type="Proteomes" id="UP000777438">
    <property type="component" value="Unassembled WGS sequence"/>
</dbReference>
<sequence>MSHDVTDKKASDDGENEQPKKSMFAVILVIVSILFSMFLVALDRTIISTAIPEITNEFDSLTDVGWYGSAYLLTCCALQLLFGKLYTFFPVRYVLFISVLIFEVASVICGAAPNSVGFIVGRAIAGIGAAGIFAGAMASMLHVIPLEHRPKVFGCLGGLMSIAQITGPLIGGAFTSDVTWRWCFYINLPIGGVALIAIFFLLDIPDQDTMALPLRKKVMQLDIPGTALVAPGTICLLLALQWGGQTYALQWNNGRIIALLTLAGVLLIAFGAVQVLLPATATLPAHFFKNRTVLAAFCLFVIFSCSNFIVIYFLPIWFQAITGVSAAQSGIRTIPLMASTVVGTVLGGFATSKVGYYVPFAILGTCLGSVGAGLLTTLQVDTSEAKWIGYQVLYGFGFGLIYQIPNLAIQTVLPKRDAPTGFALCLFGGLLLSTVFLSVGENVLATQLVRRLSGFQGFDASLVIGSGATSLLDALPENLREAGVVAYNQALRRVFWIGLVVTCLGVPGAASLEWKSVKNKEETDAEATRTPKGKDSGEERRKEV</sequence>
<dbReference type="EMBL" id="JAGPYM010000016">
    <property type="protein sequence ID" value="KAH6886291.1"/>
    <property type="molecule type" value="Genomic_DNA"/>
</dbReference>
<feature type="transmembrane region" description="Helical" evidence="8">
    <location>
        <begin position="23"/>
        <end position="42"/>
    </location>
</feature>
<feature type="transmembrane region" description="Helical" evidence="8">
    <location>
        <begin position="64"/>
        <end position="82"/>
    </location>
</feature>
<feature type="transmembrane region" description="Helical" evidence="8">
    <location>
        <begin position="179"/>
        <end position="202"/>
    </location>
</feature>
<dbReference type="SUPFAM" id="SSF103473">
    <property type="entry name" value="MFS general substrate transporter"/>
    <property type="match status" value="1"/>
</dbReference>
<feature type="transmembrane region" description="Helical" evidence="8">
    <location>
        <begin position="153"/>
        <end position="173"/>
    </location>
</feature>
<gene>
    <name evidence="10" type="ORF">B0T10DRAFT_530513</name>
</gene>
<dbReference type="PRINTS" id="PR01036">
    <property type="entry name" value="TCRTETB"/>
</dbReference>
<evidence type="ECO:0000313" key="10">
    <source>
        <dbReference type="EMBL" id="KAH6886291.1"/>
    </source>
</evidence>
<keyword evidence="4 8" id="KW-1133">Transmembrane helix</keyword>
<dbReference type="Pfam" id="PF07690">
    <property type="entry name" value="MFS_1"/>
    <property type="match status" value="1"/>
</dbReference>
<comment type="caution">
    <text evidence="10">The sequence shown here is derived from an EMBL/GenBank/DDBJ whole genome shotgun (WGS) entry which is preliminary data.</text>
</comment>
<dbReference type="FunFam" id="1.20.1720.10:FF:000012">
    <property type="entry name" value="MFS toxin efflux pump (AflT)"/>
    <property type="match status" value="1"/>
</dbReference>
<dbReference type="GO" id="GO:0022857">
    <property type="term" value="F:transmembrane transporter activity"/>
    <property type="evidence" value="ECO:0007669"/>
    <property type="project" value="InterPro"/>
</dbReference>
<dbReference type="OrthoDB" id="10021397at2759"/>
<dbReference type="AlphaFoldDB" id="A0A9P8VZU2"/>
<dbReference type="CDD" id="cd17502">
    <property type="entry name" value="MFS_Azr1_MDR_like"/>
    <property type="match status" value="1"/>
</dbReference>
<dbReference type="Gene3D" id="1.20.1250.20">
    <property type="entry name" value="MFS general substrate transporter like domains"/>
    <property type="match status" value="1"/>
</dbReference>
<comment type="subcellular location">
    <subcellularLocation>
        <location evidence="1">Membrane</location>
        <topology evidence="1">Multi-pass membrane protein</topology>
    </subcellularLocation>
</comment>
<keyword evidence="2" id="KW-0813">Transport</keyword>
<protein>
    <submittedName>
        <fullName evidence="10">MFS transporter</fullName>
    </submittedName>
</protein>
<feature type="transmembrane region" description="Helical" evidence="8">
    <location>
        <begin position="330"/>
        <end position="349"/>
    </location>
</feature>
<evidence type="ECO:0000256" key="2">
    <source>
        <dbReference type="ARBA" id="ARBA00022448"/>
    </source>
</evidence>
<keyword evidence="5 8" id="KW-0472">Membrane</keyword>